<keyword evidence="2" id="KW-1185">Reference proteome</keyword>
<organism evidence="1 2">
    <name type="scientific">Phnomibacter ginsenosidimutans</name>
    <dbReference type="NCBI Taxonomy" id="2676868"/>
    <lineage>
        <taxon>Bacteria</taxon>
        <taxon>Pseudomonadati</taxon>
        <taxon>Bacteroidota</taxon>
        <taxon>Chitinophagia</taxon>
        <taxon>Chitinophagales</taxon>
        <taxon>Chitinophagaceae</taxon>
        <taxon>Phnomibacter</taxon>
    </lineage>
</organism>
<protein>
    <recommendedName>
        <fullName evidence="3">Porin family protein</fullName>
    </recommendedName>
</protein>
<evidence type="ECO:0000313" key="1">
    <source>
        <dbReference type="EMBL" id="QGW29579.1"/>
    </source>
</evidence>
<proteinExistence type="predicted"/>
<accession>A0A6I6GWU1</accession>
<dbReference type="AlphaFoldDB" id="A0A6I6GWU1"/>
<gene>
    <name evidence="1" type="ORF">GLV81_16955</name>
</gene>
<sequence length="195" mass="22292">MHRFIILFYTVLIFTGVSIAQPAKSLRLSFGAGVYNSPYYHHSLEGGFYRISFEYHLAKRHILSAMYLTGKHYYVDINNTNVVMGTEKGNRSTRTNDHIVGALYQYKMLNKQHWEIMGGAGLGLLTKTEDYTAILNNNYVPFTSTWTDLVFPTNVSLYYKPAKDWHLGIVSGMVIHPDFPLLGWHFGAKLAYVIQ</sequence>
<name>A0A6I6GWU1_9BACT</name>
<evidence type="ECO:0008006" key="3">
    <source>
        <dbReference type="Google" id="ProtNLM"/>
    </source>
</evidence>
<dbReference type="RefSeq" id="WP_157479931.1">
    <property type="nucleotide sequence ID" value="NZ_CP046566.1"/>
</dbReference>
<dbReference type="Proteomes" id="UP000426027">
    <property type="component" value="Chromosome"/>
</dbReference>
<dbReference type="EMBL" id="CP046566">
    <property type="protein sequence ID" value="QGW29579.1"/>
    <property type="molecule type" value="Genomic_DNA"/>
</dbReference>
<dbReference type="KEGG" id="fls:GLV81_16955"/>
<reference evidence="1 2" key="1">
    <citation type="submission" date="2019-11" db="EMBL/GenBank/DDBJ databases">
        <authorList>
            <person name="Im W.T."/>
        </authorList>
    </citation>
    <scope>NUCLEOTIDE SEQUENCE [LARGE SCALE GENOMIC DNA]</scope>
    <source>
        <strain evidence="1 2">SB-02</strain>
    </source>
</reference>
<evidence type="ECO:0000313" key="2">
    <source>
        <dbReference type="Proteomes" id="UP000426027"/>
    </source>
</evidence>